<evidence type="ECO:0000313" key="6">
    <source>
        <dbReference type="Proteomes" id="UP000325081"/>
    </source>
</evidence>
<dbReference type="InterPro" id="IPR036322">
    <property type="entry name" value="WD40_repeat_dom_sf"/>
</dbReference>
<dbReference type="InterPro" id="IPR051350">
    <property type="entry name" value="WD_repeat-ST_regulator"/>
</dbReference>
<dbReference type="Pfam" id="PF23627">
    <property type="entry name" value="LisH_WDR26"/>
    <property type="match status" value="1"/>
</dbReference>
<dbReference type="InterPro" id="IPR006595">
    <property type="entry name" value="CTLH_C"/>
</dbReference>
<dbReference type="InterPro" id="IPR019775">
    <property type="entry name" value="WD40_repeat_CS"/>
</dbReference>
<reference evidence="6" key="1">
    <citation type="journal article" date="2019" name="Curr. Biol.">
        <title>Genome Sequence of Striga asiatica Provides Insight into the Evolution of Plant Parasitism.</title>
        <authorList>
            <person name="Yoshida S."/>
            <person name="Kim S."/>
            <person name="Wafula E.K."/>
            <person name="Tanskanen J."/>
            <person name="Kim Y.M."/>
            <person name="Honaas L."/>
            <person name="Yang Z."/>
            <person name="Spallek T."/>
            <person name="Conn C.E."/>
            <person name="Ichihashi Y."/>
            <person name="Cheong K."/>
            <person name="Cui S."/>
            <person name="Der J.P."/>
            <person name="Gundlach H."/>
            <person name="Jiao Y."/>
            <person name="Hori C."/>
            <person name="Ishida J.K."/>
            <person name="Kasahara H."/>
            <person name="Kiba T."/>
            <person name="Kim M.S."/>
            <person name="Koo N."/>
            <person name="Laohavisit A."/>
            <person name="Lee Y.H."/>
            <person name="Lumba S."/>
            <person name="McCourt P."/>
            <person name="Mortimer J.C."/>
            <person name="Mutuku J.M."/>
            <person name="Nomura T."/>
            <person name="Sasaki-Sekimoto Y."/>
            <person name="Seto Y."/>
            <person name="Wang Y."/>
            <person name="Wakatake T."/>
            <person name="Sakakibara H."/>
            <person name="Demura T."/>
            <person name="Yamaguchi S."/>
            <person name="Yoneyama K."/>
            <person name="Manabe R.I."/>
            <person name="Nelson D.C."/>
            <person name="Schulman A.H."/>
            <person name="Timko M.P."/>
            <person name="dePamphilis C.W."/>
            <person name="Choi D."/>
            <person name="Shirasu K."/>
        </authorList>
    </citation>
    <scope>NUCLEOTIDE SEQUENCE [LARGE SCALE GENOMIC DNA]</scope>
    <source>
        <strain evidence="6">cv. UVA1</strain>
    </source>
</reference>
<dbReference type="PROSITE" id="PS50897">
    <property type="entry name" value="CTLH"/>
    <property type="match status" value="1"/>
</dbReference>
<proteinExistence type="predicted"/>
<dbReference type="SMART" id="SM00320">
    <property type="entry name" value="WD40"/>
    <property type="match status" value="7"/>
</dbReference>
<dbReference type="PANTHER" id="PTHR22838">
    <property type="entry name" value="WD REPEAT PROTEIN 26-RELATED"/>
    <property type="match status" value="1"/>
</dbReference>
<sequence length="644" mass="72214">KLHTSVLISKSAHLCPTIARHRFLILSIAVKSPVYGQALLSAAANSLSIDVLLSITSEVVKYLAIEILDLVIIAFFMGVEGNEPPTKRLKVSSRASVRDQESCSVSHSMARLLASQEEDEVVGSRGVIKKVELVRIITEALYSLGFSKSGACLEEESGIPLHSTKVDIFVQQILDGKWDDSVMTLHEIDRMDECVVKLASFTILEQKFFELLDGGKVLDALKTLRTEIAPISDNNGYRVRELSYYMVSPSQNSLEKADRESRLKSRRKLLEELQKLLPPTVIIPENRLVHLVEKAIDLQKDACRFHNSTVGDISLLTDHHCGRDQIPCQTLQEHSNEVWFLQFSHNGKYLASSSSDCLVIIWEVKDDSQVSVRHRLIGHQKPVSYISWSLDDHQILSCGFEETIRRWDIASGECLQIYEKSGLGFVSCGWGVDGNSIFSGVTDKSISMWDLEGKELECWKGQKSVRITDLGISSDGKELVTVCKDTTILLFNWETVTEKFIEESQTITSFVLSRDRKLLLVSLWNEELHLWDIDGCPRLVSKYKGHKRSRFVVRSCFGGLEQAFIASGSEDSQVYIWHRPSGELIMTLAGHSGAVNCVSWNPANPHMLASASDDRTIRIWGLNKVNLNCNGRNDNTVHYCNGKS</sequence>
<dbReference type="PANTHER" id="PTHR22838:SF0">
    <property type="entry name" value="WD REPEAT-CONTAINING PROTEIN 26"/>
    <property type="match status" value="1"/>
</dbReference>
<evidence type="ECO:0000256" key="1">
    <source>
        <dbReference type="ARBA" id="ARBA00022574"/>
    </source>
</evidence>
<dbReference type="SMART" id="SM00668">
    <property type="entry name" value="CTLH"/>
    <property type="match status" value="1"/>
</dbReference>
<dbReference type="SUPFAM" id="SSF50978">
    <property type="entry name" value="WD40 repeat-like"/>
    <property type="match status" value="1"/>
</dbReference>
<feature type="domain" description="CTLH" evidence="4">
    <location>
        <begin position="162"/>
        <end position="219"/>
    </location>
</feature>
<dbReference type="InterPro" id="IPR001680">
    <property type="entry name" value="WD40_rpt"/>
</dbReference>
<dbReference type="Gene3D" id="2.130.10.10">
    <property type="entry name" value="YVTN repeat-like/Quinoprotein amine dehydrogenase"/>
    <property type="match status" value="2"/>
</dbReference>
<dbReference type="OrthoDB" id="972532at2759"/>
<dbReference type="AlphaFoldDB" id="A0A5A7QSE5"/>
<protein>
    <submittedName>
        <fullName evidence="5">WD-repeat protein</fullName>
    </submittedName>
</protein>
<dbReference type="PRINTS" id="PR00320">
    <property type="entry name" value="GPROTEINBRPT"/>
</dbReference>
<dbReference type="InterPro" id="IPR006594">
    <property type="entry name" value="LisH"/>
</dbReference>
<dbReference type="InterPro" id="IPR015943">
    <property type="entry name" value="WD40/YVTN_repeat-like_dom_sf"/>
</dbReference>
<comment type="caution">
    <text evidence="5">The sequence shown here is derived from an EMBL/GenBank/DDBJ whole genome shotgun (WGS) entry which is preliminary data.</text>
</comment>
<dbReference type="Pfam" id="PF00400">
    <property type="entry name" value="WD40"/>
    <property type="match status" value="5"/>
</dbReference>
<dbReference type="PROSITE" id="PS50294">
    <property type="entry name" value="WD_REPEATS_REGION"/>
    <property type="match status" value="3"/>
</dbReference>
<dbReference type="PROSITE" id="PS50896">
    <property type="entry name" value="LISH"/>
    <property type="match status" value="1"/>
</dbReference>
<evidence type="ECO:0000256" key="3">
    <source>
        <dbReference type="PROSITE-ProRule" id="PRU00221"/>
    </source>
</evidence>
<feature type="repeat" description="WD" evidence="3">
    <location>
        <begin position="331"/>
        <end position="372"/>
    </location>
</feature>
<feature type="repeat" description="WD" evidence="3">
    <location>
        <begin position="588"/>
        <end position="623"/>
    </location>
</feature>
<dbReference type="EMBL" id="BKCP01008181">
    <property type="protein sequence ID" value="GER48253.1"/>
    <property type="molecule type" value="Genomic_DNA"/>
</dbReference>
<feature type="repeat" description="WD" evidence="3">
    <location>
        <begin position="564"/>
        <end position="587"/>
    </location>
</feature>
<organism evidence="5 6">
    <name type="scientific">Striga asiatica</name>
    <name type="common">Asiatic witchweed</name>
    <name type="synonym">Buchnera asiatica</name>
    <dbReference type="NCBI Taxonomy" id="4170"/>
    <lineage>
        <taxon>Eukaryota</taxon>
        <taxon>Viridiplantae</taxon>
        <taxon>Streptophyta</taxon>
        <taxon>Embryophyta</taxon>
        <taxon>Tracheophyta</taxon>
        <taxon>Spermatophyta</taxon>
        <taxon>Magnoliopsida</taxon>
        <taxon>eudicotyledons</taxon>
        <taxon>Gunneridae</taxon>
        <taxon>Pentapetalae</taxon>
        <taxon>asterids</taxon>
        <taxon>lamiids</taxon>
        <taxon>Lamiales</taxon>
        <taxon>Orobanchaceae</taxon>
        <taxon>Buchnereae</taxon>
        <taxon>Striga</taxon>
    </lineage>
</organism>
<evidence type="ECO:0000313" key="5">
    <source>
        <dbReference type="EMBL" id="GER48253.1"/>
    </source>
</evidence>
<name>A0A5A7QSE5_STRAF</name>
<dbReference type="PROSITE" id="PS50082">
    <property type="entry name" value="WD_REPEATS_2"/>
    <property type="match status" value="4"/>
</dbReference>
<evidence type="ECO:0000259" key="4">
    <source>
        <dbReference type="PROSITE" id="PS50897"/>
    </source>
</evidence>
<keyword evidence="1 3" id="KW-0853">WD repeat</keyword>
<feature type="repeat" description="WD" evidence="3">
    <location>
        <begin position="376"/>
        <end position="417"/>
    </location>
</feature>
<feature type="non-terminal residue" evidence="5">
    <location>
        <position position="1"/>
    </location>
</feature>
<dbReference type="InterPro" id="IPR020472">
    <property type="entry name" value="WD40_PAC1"/>
</dbReference>
<accession>A0A5A7QSE5</accession>
<dbReference type="CDD" id="cd00200">
    <property type="entry name" value="WD40"/>
    <property type="match status" value="1"/>
</dbReference>
<gene>
    <name evidence="5" type="ORF">STAS_25410</name>
</gene>
<dbReference type="Proteomes" id="UP000325081">
    <property type="component" value="Unassembled WGS sequence"/>
</dbReference>
<evidence type="ECO:0000256" key="2">
    <source>
        <dbReference type="ARBA" id="ARBA00022737"/>
    </source>
</evidence>
<dbReference type="PROSITE" id="PS00678">
    <property type="entry name" value="WD_REPEATS_1"/>
    <property type="match status" value="1"/>
</dbReference>
<keyword evidence="6" id="KW-1185">Reference proteome</keyword>
<keyword evidence="2" id="KW-0677">Repeat</keyword>